<proteinExistence type="predicted"/>
<keyword evidence="1" id="KW-0812">Transmembrane</keyword>
<keyword evidence="1" id="KW-1133">Transmembrane helix</keyword>
<keyword evidence="3" id="KW-1185">Reference proteome</keyword>
<feature type="transmembrane region" description="Helical" evidence="1">
    <location>
        <begin position="12"/>
        <end position="28"/>
    </location>
</feature>
<protein>
    <submittedName>
        <fullName evidence="2">Uncharacterized protein</fullName>
    </submittedName>
</protein>
<dbReference type="AlphaFoldDB" id="A0A8J6XGD2"/>
<dbReference type="EMBL" id="JACXAE010000043">
    <property type="protein sequence ID" value="MBD2772675.1"/>
    <property type="molecule type" value="Genomic_DNA"/>
</dbReference>
<dbReference type="RefSeq" id="WP_190827546.1">
    <property type="nucleotide sequence ID" value="NZ_CAWPPI010000043.1"/>
</dbReference>
<reference evidence="2" key="1">
    <citation type="submission" date="2020-09" db="EMBL/GenBank/DDBJ databases">
        <title>Iningainema tapete sp. nov. (Scytonemataceae, Cyanobacteria) from greenhouses in central Florida (USA) produces two types of nodularin with biosynthetic potential for microcystin-LR and anabaenopeptins.</title>
        <authorList>
            <person name="Berthold D.E."/>
            <person name="Lefler F.W."/>
            <person name="Huang I.-S."/>
            <person name="Abdulla H."/>
            <person name="Zimba P.V."/>
            <person name="Laughinghouse H.D. IV."/>
        </authorList>
    </citation>
    <scope>NUCLEOTIDE SEQUENCE</scope>
    <source>
        <strain evidence="2">BLCCT55</strain>
    </source>
</reference>
<accession>A0A8J6XGD2</accession>
<sequence length="75" mass="8187">MAVGRKQRCDQFGLIVILAMGAALVFTFDCATQQVVPDATLPQSLAVTVKSVSLHLIAKSSTNHPCYWLGVQRQR</sequence>
<gene>
    <name evidence="2" type="ORF">ICL16_11465</name>
</gene>
<evidence type="ECO:0000313" key="2">
    <source>
        <dbReference type="EMBL" id="MBD2772675.1"/>
    </source>
</evidence>
<comment type="caution">
    <text evidence="2">The sequence shown here is derived from an EMBL/GenBank/DDBJ whole genome shotgun (WGS) entry which is preliminary data.</text>
</comment>
<keyword evidence="1" id="KW-0472">Membrane</keyword>
<dbReference type="Proteomes" id="UP000629098">
    <property type="component" value="Unassembled WGS sequence"/>
</dbReference>
<name>A0A8J6XGD2_9CYAN</name>
<evidence type="ECO:0000256" key="1">
    <source>
        <dbReference type="SAM" id="Phobius"/>
    </source>
</evidence>
<evidence type="ECO:0000313" key="3">
    <source>
        <dbReference type="Proteomes" id="UP000629098"/>
    </source>
</evidence>
<organism evidence="2 3">
    <name type="scientific">Iningainema tapete BLCC-T55</name>
    <dbReference type="NCBI Taxonomy" id="2748662"/>
    <lineage>
        <taxon>Bacteria</taxon>
        <taxon>Bacillati</taxon>
        <taxon>Cyanobacteriota</taxon>
        <taxon>Cyanophyceae</taxon>
        <taxon>Nostocales</taxon>
        <taxon>Scytonemataceae</taxon>
        <taxon>Iningainema tapete</taxon>
    </lineage>
</organism>